<reference evidence="2 3" key="1">
    <citation type="submission" date="2015-01" db="EMBL/GenBank/DDBJ databases">
        <title>Draft genome sequence of Leucobacter komagatae strain VKM ST2845.</title>
        <authorList>
            <person name="Karlyshev A.V."/>
            <person name="Kudryashova E.B."/>
        </authorList>
    </citation>
    <scope>NUCLEOTIDE SEQUENCE [LARGE SCALE GENOMIC DNA]</scope>
    <source>
        <strain evidence="2 3">VKM ST2845</strain>
    </source>
</reference>
<feature type="transmembrane region" description="Helical" evidence="1">
    <location>
        <begin position="117"/>
        <end position="139"/>
    </location>
</feature>
<dbReference type="Proteomes" id="UP000032120">
    <property type="component" value="Unassembled WGS sequence"/>
</dbReference>
<evidence type="ECO:0000256" key="1">
    <source>
        <dbReference type="SAM" id="Phobius"/>
    </source>
</evidence>
<protein>
    <submittedName>
        <fullName evidence="2">Uncharacterized protein</fullName>
    </submittedName>
</protein>
<evidence type="ECO:0000313" key="3">
    <source>
        <dbReference type="Proteomes" id="UP000032120"/>
    </source>
</evidence>
<keyword evidence="1" id="KW-1133">Transmembrane helix</keyword>
<feature type="transmembrane region" description="Helical" evidence="1">
    <location>
        <begin position="72"/>
        <end position="89"/>
    </location>
</feature>
<sequence>MGEVRAMVSRSGRARPAVTVLFGDRQGEPRLTTAAWPRPMVRCIAGVAGVAGAGLLALLLGTASGPWERGSYAMLLTMVTASLLYLFTTRGHFVPGTVRIAAAGTGLRFAPLRQETVFTGVVLAVLVAWGVLAGWVVGAGRGAQAQGGGAALGGAGVPLTAYAVLVIALVALGFLVRLVAQLLRRPAGVTLTERGVILAWEGGVRELSWRHLRGAEVRLDARLGPGVAVRDSTGTEWAVMRARGCGSDPAVVAAVVNCFRAHPEERTSLSEPALAWERFRASFAGVSG</sequence>
<evidence type="ECO:0000313" key="2">
    <source>
        <dbReference type="EMBL" id="KIP51268.1"/>
    </source>
</evidence>
<name>A0A0D0INZ1_9MICO</name>
<keyword evidence="1" id="KW-0472">Membrane</keyword>
<dbReference type="AlphaFoldDB" id="A0A0D0INZ1"/>
<proteinExistence type="predicted"/>
<feature type="transmembrane region" description="Helical" evidence="1">
    <location>
        <begin position="40"/>
        <end position="60"/>
    </location>
</feature>
<feature type="transmembrane region" description="Helical" evidence="1">
    <location>
        <begin position="159"/>
        <end position="180"/>
    </location>
</feature>
<organism evidence="2 3">
    <name type="scientific">Leucobacter komagatae</name>
    <dbReference type="NCBI Taxonomy" id="55969"/>
    <lineage>
        <taxon>Bacteria</taxon>
        <taxon>Bacillati</taxon>
        <taxon>Actinomycetota</taxon>
        <taxon>Actinomycetes</taxon>
        <taxon>Micrococcales</taxon>
        <taxon>Microbacteriaceae</taxon>
        <taxon>Leucobacter</taxon>
    </lineage>
</organism>
<comment type="caution">
    <text evidence="2">The sequence shown here is derived from an EMBL/GenBank/DDBJ whole genome shotgun (WGS) entry which is preliminary data.</text>
</comment>
<keyword evidence="1" id="KW-0812">Transmembrane</keyword>
<keyword evidence="3" id="KW-1185">Reference proteome</keyword>
<dbReference type="EMBL" id="JXSQ01000052">
    <property type="protein sequence ID" value="KIP51268.1"/>
    <property type="molecule type" value="Genomic_DNA"/>
</dbReference>
<gene>
    <name evidence="2" type="ORF">SD72_16430</name>
</gene>
<accession>A0A0D0INZ1</accession>